<dbReference type="SUPFAM" id="SSF50104">
    <property type="entry name" value="Translation proteins SH3-like domain"/>
    <property type="match status" value="1"/>
</dbReference>
<evidence type="ECO:0000256" key="2">
    <source>
        <dbReference type="ARBA" id="ARBA00023015"/>
    </source>
</evidence>
<dbReference type="InterPro" id="IPR036735">
    <property type="entry name" value="NGN_dom_sf"/>
</dbReference>
<keyword evidence="1" id="KW-0889">Transcription antitermination</keyword>
<keyword evidence="7" id="KW-1185">Reference proteome</keyword>
<evidence type="ECO:0000256" key="3">
    <source>
        <dbReference type="ARBA" id="ARBA00023163"/>
    </source>
</evidence>
<evidence type="ECO:0000256" key="4">
    <source>
        <dbReference type="SAM" id="MobiDB-lite"/>
    </source>
</evidence>
<proteinExistence type="predicted"/>
<evidence type="ECO:0000313" key="6">
    <source>
        <dbReference type="EMBL" id="MFC6388369.1"/>
    </source>
</evidence>
<name>A0ABW1WM82_9HYPH</name>
<sequence length="222" mass="24262">MNRAGKKQRERARKQRRAERKAAGVPAAKASVAAPVLGAAAVKIDPALSWHIARTLPRMDERALKALKEAQVDWYQPRTSEVVVRRGRRVVRSTPLLMRTVFIGVRDVDHLAQARSQPGVSEIVSHPEPESGPEGNIASLVMRPARLDPDDLQRLADRLAEAEIVQPTGISVGQSVLVREGPFASFPGIVDDILPNDRIRVCVSLFGRMSPIVLDIAQVAGI</sequence>
<feature type="compositionally biased region" description="Basic residues" evidence="4">
    <location>
        <begin position="1"/>
        <end position="19"/>
    </location>
</feature>
<evidence type="ECO:0000313" key="7">
    <source>
        <dbReference type="Proteomes" id="UP001596237"/>
    </source>
</evidence>
<organism evidence="6 7">
    <name type="scientific">Methylorubrum zatmanii</name>
    <dbReference type="NCBI Taxonomy" id="29429"/>
    <lineage>
        <taxon>Bacteria</taxon>
        <taxon>Pseudomonadati</taxon>
        <taxon>Pseudomonadota</taxon>
        <taxon>Alphaproteobacteria</taxon>
        <taxon>Hyphomicrobiales</taxon>
        <taxon>Methylobacteriaceae</taxon>
        <taxon>Methylorubrum</taxon>
    </lineage>
</organism>
<gene>
    <name evidence="6" type="ORF">ACFQDP_03205</name>
</gene>
<dbReference type="Proteomes" id="UP001596237">
    <property type="component" value="Unassembled WGS sequence"/>
</dbReference>
<feature type="domain" description="NusG-like N-terminal" evidence="5">
    <location>
        <begin position="49"/>
        <end position="126"/>
    </location>
</feature>
<dbReference type="PANTHER" id="PTHR30265:SF4">
    <property type="entry name" value="KOW MOTIF FAMILY PROTEIN, EXPRESSED"/>
    <property type="match status" value="1"/>
</dbReference>
<keyword evidence="3" id="KW-0804">Transcription</keyword>
<dbReference type="InterPro" id="IPR043425">
    <property type="entry name" value="NusG-like"/>
</dbReference>
<dbReference type="Pfam" id="PF02357">
    <property type="entry name" value="NusG"/>
    <property type="match status" value="1"/>
</dbReference>
<accession>A0ABW1WM82</accession>
<dbReference type="SUPFAM" id="SSF82679">
    <property type="entry name" value="N-utilization substance G protein NusG, N-terminal domain"/>
    <property type="match status" value="1"/>
</dbReference>
<keyword evidence="2" id="KW-0805">Transcription regulation</keyword>
<protein>
    <submittedName>
        <fullName evidence="6">Transcription termination/antitermination protein NusG</fullName>
    </submittedName>
</protein>
<dbReference type="InterPro" id="IPR008991">
    <property type="entry name" value="Translation_prot_SH3-like_sf"/>
</dbReference>
<dbReference type="RefSeq" id="WP_192282920.1">
    <property type="nucleotide sequence ID" value="NZ_JBHSTT010000010.1"/>
</dbReference>
<evidence type="ECO:0000259" key="5">
    <source>
        <dbReference type="Pfam" id="PF02357"/>
    </source>
</evidence>
<dbReference type="EMBL" id="JBHSTT010000010">
    <property type="protein sequence ID" value="MFC6388369.1"/>
    <property type="molecule type" value="Genomic_DNA"/>
</dbReference>
<comment type="caution">
    <text evidence="6">The sequence shown here is derived from an EMBL/GenBank/DDBJ whole genome shotgun (WGS) entry which is preliminary data.</text>
</comment>
<evidence type="ECO:0000256" key="1">
    <source>
        <dbReference type="ARBA" id="ARBA00022814"/>
    </source>
</evidence>
<reference evidence="7" key="1">
    <citation type="journal article" date="2019" name="Int. J. Syst. Evol. Microbiol.">
        <title>The Global Catalogue of Microorganisms (GCM) 10K type strain sequencing project: providing services to taxonomists for standard genome sequencing and annotation.</title>
        <authorList>
            <consortium name="The Broad Institute Genomics Platform"/>
            <consortium name="The Broad Institute Genome Sequencing Center for Infectious Disease"/>
            <person name="Wu L."/>
            <person name="Ma J."/>
        </authorList>
    </citation>
    <scope>NUCLEOTIDE SEQUENCE [LARGE SCALE GENOMIC DNA]</scope>
    <source>
        <strain evidence="7">CCUG 36916</strain>
    </source>
</reference>
<dbReference type="InterPro" id="IPR006645">
    <property type="entry name" value="NGN-like_dom"/>
</dbReference>
<dbReference type="Gene3D" id="3.30.70.940">
    <property type="entry name" value="NusG, N-terminal domain"/>
    <property type="match status" value="1"/>
</dbReference>
<dbReference type="PANTHER" id="PTHR30265">
    <property type="entry name" value="RHO-INTERACTING TRANSCRIPTION TERMINATION FACTOR NUSG"/>
    <property type="match status" value="1"/>
</dbReference>
<feature type="region of interest" description="Disordered" evidence="4">
    <location>
        <begin position="1"/>
        <end position="25"/>
    </location>
</feature>